<feature type="transmembrane region" description="Helical" evidence="2">
    <location>
        <begin position="126"/>
        <end position="147"/>
    </location>
</feature>
<evidence type="ECO:0000256" key="2">
    <source>
        <dbReference type="SAM" id="Phobius"/>
    </source>
</evidence>
<sequence length="201" mass="22682">METAEVPESLDEWQEIQSPSPKLTPISVEQDMAVTRDNKQLNNCSIFPPSHYEDLDLEANQNPNPESSSSSSISSNSDGDEENGRLSRPQVGNEIRRGLRMRLEILRTGVFKVASRVRSYVACAGGFWSIASVTGVVAAVLLSFLYVRVQRWRQAVYQESKDRLVFLIREKDEKISQLLLHIAQLNEALSVRRRVPVLRIG</sequence>
<dbReference type="EMBL" id="OIVN01006381">
    <property type="protein sequence ID" value="SPD31874.1"/>
    <property type="molecule type" value="Genomic_DNA"/>
</dbReference>
<evidence type="ECO:0000313" key="3">
    <source>
        <dbReference type="EMBL" id="SPD31874.1"/>
    </source>
</evidence>
<name>A0A2N9J5J1_FAGSY</name>
<reference evidence="3" key="1">
    <citation type="submission" date="2018-02" db="EMBL/GenBank/DDBJ databases">
        <authorList>
            <person name="Cohen D.B."/>
            <person name="Kent A.D."/>
        </authorList>
    </citation>
    <scope>NUCLEOTIDE SEQUENCE</scope>
</reference>
<evidence type="ECO:0000256" key="1">
    <source>
        <dbReference type="SAM" id="MobiDB-lite"/>
    </source>
</evidence>
<gene>
    <name evidence="3" type="ORF">FSB_LOCUS59756</name>
</gene>
<keyword evidence="2" id="KW-0472">Membrane</keyword>
<dbReference type="AlphaFoldDB" id="A0A2N9J5J1"/>
<protein>
    <submittedName>
        <fullName evidence="3">Uncharacterized protein</fullName>
    </submittedName>
</protein>
<feature type="region of interest" description="Disordered" evidence="1">
    <location>
        <begin position="39"/>
        <end position="91"/>
    </location>
</feature>
<proteinExistence type="predicted"/>
<dbReference type="PANTHER" id="PTHR37206:SF4">
    <property type="entry name" value="TRANSMEMBRANE PROTEIN"/>
    <property type="match status" value="1"/>
</dbReference>
<feature type="region of interest" description="Disordered" evidence="1">
    <location>
        <begin position="1"/>
        <end position="27"/>
    </location>
</feature>
<accession>A0A2N9J5J1</accession>
<feature type="compositionally biased region" description="Low complexity" evidence="1">
    <location>
        <begin position="67"/>
        <end position="77"/>
    </location>
</feature>
<keyword evidence="2" id="KW-1133">Transmembrane helix</keyword>
<keyword evidence="2" id="KW-0812">Transmembrane</keyword>
<dbReference type="PANTHER" id="PTHR37206">
    <property type="entry name" value="TRANSMEMBRANE PROTEIN"/>
    <property type="match status" value="1"/>
</dbReference>
<organism evidence="3">
    <name type="scientific">Fagus sylvatica</name>
    <name type="common">Beechnut</name>
    <dbReference type="NCBI Taxonomy" id="28930"/>
    <lineage>
        <taxon>Eukaryota</taxon>
        <taxon>Viridiplantae</taxon>
        <taxon>Streptophyta</taxon>
        <taxon>Embryophyta</taxon>
        <taxon>Tracheophyta</taxon>
        <taxon>Spermatophyta</taxon>
        <taxon>Magnoliopsida</taxon>
        <taxon>eudicotyledons</taxon>
        <taxon>Gunneridae</taxon>
        <taxon>Pentapetalae</taxon>
        <taxon>rosids</taxon>
        <taxon>fabids</taxon>
        <taxon>Fagales</taxon>
        <taxon>Fagaceae</taxon>
        <taxon>Fagus</taxon>
    </lineage>
</organism>